<dbReference type="Proteomes" id="UP001189429">
    <property type="component" value="Unassembled WGS sequence"/>
</dbReference>
<keyword evidence="2" id="KW-1185">Reference proteome</keyword>
<organism evidence="1 2">
    <name type="scientific">Prorocentrum cordatum</name>
    <dbReference type="NCBI Taxonomy" id="2364126"/>
    <lineage>
        <taxon>Eukaryota</taxon>
        <taxon>Sar</taxon>
        <taxon>Alveolata</taxon>
        <taxon>Dinophyceae</taxon>
        <taxon>Prorocentrales</taxon>
        <taxon>Prorocentraceae</taxon>
        <taxon>Prorocentrum</taxon>
    </lineage>
</organism>
<proteinExistence type="predicted"/>
<evidence type="ECO:0000313" key="2">
    <source>
        <dbReference type="Proteomes" id="UP001189429"/>
    </source>
</evidence>
<sequence length="349" mass="39026">MNISRSNQAPQQFDAPGEGGILGMGSNAIVHRVELRPTSSKDGAYDPMEGSKMQHLDAAVKRSFTLSKMVASLESKSEAGMAKRLRLANSLNKHGRVLYFYGLGVALSSNSRNHEEYKFEAVLLSRHQEEFSSYTMKKFMADYTTPPHCVPVEVQGAAQKMHADFSLMKVKELLVSLLSAFRDLTLMGVQAFDFNHLNNVLISRDYRMVRLIDIDGNSKGSIQVPWGGAAGKPDRPLAQPALDVDLHTVLPVVVQQLILGKGRGVSFVGDIVRQIWQARSDEDAKGIIKAVILQNFYPTTTPGTEDKIEKHVFKVTEWFHALLKKHFPWSDWTNDIYDAMRCIDHLPIT</sequence>
<evidence type="ECO:0008006" key="3">
    <source>
        <dbReference type="Google" id="ProtNLM"/>
    </source>
</evidence>
<accession>A0ABN9SRL6</accession>
<evidence type="ECO:0000313" key="1">
    <source>
        <dbReference type="EMBL" id="CAK0834598.1"/>
    </source>
</evidence>
<name>A0ABN9SRL6_9DINO</name>
<reference evidence="1" key="1">
    <citation type="submission" date="2023-10" db="EMBL/GenBank/DDBJ databases">
        <authorList>
            <person name="Chen Y."/>
            <person name="Shah S."/>
            <person name="Dougan E. K."/>
            <person name="Thang M."/>
            <person name="Chan C."/>
        </authorList>
    </citation>
    <scope>NUCLEOTIDE SEQUENCE [LARGE SCALE GENOMIC DNA]</scope>
</reference>
<gene>
    <name evidence="1" type="ORF">PCOR1329_LOCUS31982</name>
</gene>
<dbReference type="EMBL" id="CAUYUJ010012781">
    <property type="protein sequence ID" value="CAK0834598.1"/>
    <property type="molecule type" value="Genomic_DNA"/>
</dbReference>
<protein>
    <recommendedName>
        <fullName evidence="3">Protein kinase domain-containing protein</fullName>
    </recommendedName>
</protein>
<comment type="caution">
    <text evidence="1">The sequence shown here is derived from an EMBL/GenBank/DDBJ whole genome shotgun (WGS) entry which is preliminary data.</text>
</comment>